<dbReference type="Pfam" id="PF00266">
    <property type="entry name" value="Aminotran_5"/>
    <property type="match status" value="1"/>
</dbReference>
<name>A0ABW4Q149_9MICO</name>
<feature type="domain" description="Aminotransferase class V" evidence="12">
    <location>
        <begin position="25"/>
        <end position="388"/>
    </location>
</feature>
<evidence type="ECO:0000256" key="7">
    <source>
        <dbReference type="ARBA" id="ARBA00023004"/>
    </source>
</evidence>
<dbReference type="InterPro" id="IPR016454">
    <property type="entry name" value="Cysteine_dSase"/>
</dbReference>
<keyword evidence="14" id="KW-1185">Reference proteome</keyword>
<evidence type="ECO:0000256" key="8">
    <source>
        <dbReference type="ARBA" id="ARBA00023014"/>
    </source>
</evidence>
<comment type="similarity">
    <text evidence="2">Belongs to the class-V pyridoxal-phosphate-dependent aminotransferase family. NifS/IscS subfamily.</text>
</comment>
<evidence type="ECO:0000259" key="12">
    <source>
        <dbReference type="Pfam" id="PF00266"/>
    </source>
</evidence>
<keyword evidence="6" id="KW-0663">Pyridoxal phosphate</keyword>
<evidence type="ECO:0000256" key="11">
    <source>
        <dbReference type="SAM" id="MobiDB-lite"/>
    </source>
</evidence>
<dbReference type="InterPro" id="IPR015421">
    <property type="entry name" value="PyrdxlP-dep_Trfase_major"/>
</dbReference>
<dbReference type="Gene3D" id="3.40.640.10">
    <property type="entry name" value="Type I PLP-dependent aspartate aminotransferase-like (Major domain)"/>
    <property type="match status" value="1"/>
</dbReference>
<evidence type="ECO:0000256" key="3">
    <source>
        <dbReference type="ARBA" id="ARBA00012239"/>
    </source>
</evidence>
<keyword evidence="4" id="KW-0808">Transferase</keyword>
<dbReference type="PANTHER" id="PTHR11601:SF34">
    <property type="entry name" value="CYSTEINE DESULFURASE"/>
    <property type="match status" value="1"/>
</dbReference>
<evidence type="ECO:0000313" key="14">
    <source>
        <dbReference type="Proteomes" id="UP001597280"/>
    </source>
</evidence>
<dbReference type="EC" id="2.8.1.7" evidence="3"/>
<comment type="cofactor">
    <cofactor evidence="1 10">
        <name>pyridoxal 5'-phosphate</name>
        <dbReference type="ChEBI" id="CHEBI:597326"/>
    </cofactor>
</comment>
<dbReference type="Gene3D" id="1.10.260.50">
    <property type="match status" value="1"/>
</dbReference>
<evidence type="ECO:0000256" key="1">
    <source>
        <dbReference type="ARBA" id="ARBA00001933"/>
    </source>
</evidence>
<proteinExistence type="inferred from homology"/>
<comment type="caution">
    <text evidence="13">The sequence shown here is derived from an EMBL/GenBank/DDBJ whole genome shotgun (WGS) entry which is preliminary data.</text>
</comment>
<evidence type="ECO:0000256" key="5">
    <source>
        <dbReference type="ARBA" id="ARBA00022723"/>
    </source>
</evidence>
<dbReference type="Gene3D" id="3.90.1150.10">
    <property type="entry name" value="Aspartate Aminotransferase, domain 1"/>
    <property type="match status" value="1"/>
</dbReference>
<evidence type="ECO:0000256" key="10">
    <source>
        <dbReference type="RuleBase" id="RU004504"/>
    </source>
</evidence>
<sequence>MSALDPAAPDPAVPDPEESAPRRAYLDHAATTVLRPAAAEAYLRAAAVRGNPSAMHASGRAARTVLDDALEEIGELLGVPRSWLIMTSGGTEADNLALRAAPLGVLAQDPARTAVAVCATDHPAVLATARSLAPTIEARELAVDAAGLLDAGAVEQVLADGAVGVLSAALVNNETGARQDVAALAAAARRHGTLVHTDAVQALGHVDLPALEDLDLMSLTGHKIGAPVGVGVLVARPEVPFAALSTGGGQQRGVRSGTLDGPHAAAFAAALREVLAERAEQAGRLRELAARMREGIARIDPEARFTLPEDSPQSGHIVHVVFPGADSDALLFLLDERGVDSSAGSACSAGVTQHSPVLAAMGMDAARSRGALRLSLGWTSTAEDVDLLLAALPESLRRARAVGALAR</sequence>
<evidence type="ECO:0000256" key="9">
    <source>
        <dbReference type="ARBA" id="ARBA00050776"/>
    </source>
</evidence>
<dbReference type="PANTHER" id="PTHR11601">
    <property type="entry name" value="CYSTEINE DESULFURYLASE FAMILY MEMBER"/>
    <property type="match status" value="1"/>
</dbReference>
<gene>
    <name evidence="13" type="ORF">ACFSDA_13800</name>
</gene>
<dbReference type="EMBL" id="JBHUFL010000003">
    <property type="protein sequence ID" value="MFD1836139.1"/>
    <property type="molecule type" value="Genomic_DNA"/>
</dbReference>
<dbReference type="Proteomes" id="UP001597280">
    <property type="component" value="Unassembled WGS sequence"/>
</dbReference>
<reference evidence="14" key="1">
    <citation type="journal article" date="2019" name="Int. J. Syst. Evol. Microbiol.">
        <title>The Global Catalogue of Microorganisms (GCM) 10K type strain sequencing project: providing services to taxonomists for standard genome sequencing and annotation.</title>
        <authorList>
            <consortium name="The Broad Institute Genomics Platform"/>
            <consortium name="The Broad Institute Genome Sequencing Center for Infectious Disease"/>
            <person name="Wu L."/>
            <person name="Ma J."/>
        </authorList>
    </citation>
    <scope>NUCLEOTIDE SEQUENCE [LARGE SCALE GENOMIC DNA]</scope>
    <source>
        <strain evidence="14">JCM 11650</strain>
    </source>
</reference>
<evidence type="ECO:0000313" key="13">
    <source>
        <dbReference type="EMBL" id="MFD1836139.1"/>
    </source>
</evidence>
<dbReference type="InterPro" id="IPR015422">
    <property type="entry name" value="PyrdxlP-dep_Trfase_small"/>
</dbReference>
<dbReference type="SUPFAM" id="SSF53383">
    <property type="entry name" value="PLP-dependent transferases"/>
    <property type="match status" value="1"/>
</dbReference>
<keyword evidence="5" id="KW-0479">Metal-binding</keyword>
<organism evidence="13 14">
    <name type="scientific">Brachybacterium rhamnosum</name>
    <dbReference type="NCBI Taxonomy" id="173361"/>
    <lineage>
        <taxon>Bacteria</taxon>
        <taxon>Bacillati</taxon>
        <taxon>Actinomycetota</taxon>
        <taxon>Actinomycetes</taxon>
        <taxon>Micrococcales</taxon>
        <taxon>Dermabacteraceae</taxon>
        <taxon>Brachybacterium</taxon>
    </lineage>
</organism>
<comment type="catalytic activity">
    <reaction evidence="9">
        <text>(sulfur carrier)-H + L-cysteine = (sulfur carrier)-SH + L-alanine</text>
        <dbReference type="Rhea" id="RHEA:43892"/>
        <dbReference type="Rhea" id="RHEA-COMP:14737"/>
        <dbReference type="Rhea" id="RHEA-COMP:14739"/>
        <dbReference type="ChEBI" id="CHEBI:29917"/>
        <dbReference type="ChEBI" id="CHEBI:35235"/>
        <dbReference type="ChEBI" id="CHEBI:57972"/>
        <dbReference type="ChEBI" id="CHEBI:64428"/>
        <dbReference type="EC" id="2.8.1.7"/>
    </reaction>
</comment>
<accession>A0ABW4Q149</accession>
<evidence type="ECO:0000256" key="6">
    <source>
        <dbReference type="ARBA" id="ARBA00022898"/>
    </source>
</evidence>
<evidence type="ECO:0000256" key="2">
    <source>
        <dbReference type="ARBA" id="ARBA00006490"/>
    </source>
</evidence>
<dbReference type="PIRSF" id="PIRSF005572">
    <property type="entry name" value="NifS"/>
    <property type="match status" value="1"/>
</dbReference>
<feature type="region of interest" description="Disordered" evidence="11">
    <location>
        <begin position="1"/>
        <end position="20"/>
    </location>
</feature>
<dbReference type="InterPro" id="IPR000192">
    <property type="entry name" value="Aminotrans_V_dom"/>
</dbReference>
<dbReference type="InterPro" id="IPR015424">
    <property type="entry name" value="PyrdxlP-dep_Trfase"/>
</dbReference>
<keyword evidence="7" id="KW-0408">Iron</keyword>
<keyword evidence="8" id="KW-0411">Iron-sulfur</keyword>
<evidence type="ECO:0000256" key="4">
    <source>
        <dbReference type="ARBA" id="ARBA00022679"/>
    </source>
</evidence>
<dbReference type="PROSITE" id="PS00595">
    <property type="entry name" value="AA_TRANSFER_CLASS_5"/>
    <property type="match status" value="1"/>
</dbReference>
<dbReference type="InterPro" id="IPR020578">
    <property type="entry name" value="Aminotrans_V_PyrdxlP_BS"/>
</dbReference>
<protein>
    <recommendedName>
        <fullName evidence="3">cysteine desulfurase</fullName>
        <ecNumber evidence="3">2.8.1.7</ecNumber>
    </recommendedName>
</protein>